<reference evidence="2" key="1">
    <citation type="journal article" date="2020" name="mSystems">
        <title>Genome- and Community-Level Interaction Insights into Carbon Utilization and Element Cycling Functions of Hydrothermarchaeota in Hydrothermal Sediment.</title>
        <authorList>
            <person name="Zhou Z."/>
            <person name="Liu Y."/>
            <person name="Xu W."/>
            <person name="Pan J."/>
            <person name="Luo Z.H."/>
            <person name="Li M."/>
        </authorList>
    </citation>
    <scope>NUCLEOTIDE SEQUENCE [LARGE SCALE GENOMIC DNA]</scope>
    <source>
        <strain evidence="2">SpSt-402</strain>
    </source>
</reference>
<sequence>MSYIKNFTVIYSSDANVSLPPPWKKISTDLNKGAGGLFIYLFKQLGDGVPLPGTAVRGITVLQGPNPHIPTNYTWDDTDLNKSVGGAFLYLAWTYFGNSKPILDVDVVCDPDHGAAVNKVPQGWHRINVDLNKGAGGHFIYLIYRDE</sequence>
<gene>
    <name evidence="2" type="ORF">ENR47_08865</name>
</gene>
<dbReference type="GO" id="GO:0005737">
    <property type="term" value="C:cytoplasm"/>
    <property type="evidence" value="ECO:0007669"/>
    <property type="project" value="UniProtKB-ARBA"/>
</dbReference>
<dbReference type="EMBL" id="DSRD01000556">
    <property type="protein sequence ID" value="HGW94377.1"/>
    <property type="molecule type" value="Genomic_DNA"/>
</dbReference>
<dbReference type="InterPro" id="IPR023341">
    <property type="entry name" value="MABP"/>
</dbReference>
<proteinExistence type="predicted"/>
<feature type="domain" description="MABP" evidence="1">
    <location>
        <begin position="99"/>
        <end position="147"/>
    </location>
</feature>
<comment type="caution">
    <text evidence="2">The sequence shown here is derived from an EMBL/GenBank/DDBJ whole genome shotgun (WGS) entry which is preliminary data.</text>
</comment>
<dbReference type="Gene3D" id="2.100.10.50">
    <property type="match status" value="1"/>
</dbReference>
<name>A0A832H3A6_9CYAN</name>
<evidence type="ECO:0000259" key="1">
    <source>
        <dbReference type="PROSITE" id="PS51498"/>
    </source>
</evidence>
<dbReference type="AlphaFoldDB" id="A0A832H3A6"/>
<protein>
    <recommendedName>
        <fullName evidence="1">MABP domain-containing protein</fullName>
    </recommendedName>
</protein>
<organism evidence="2">
    <name type="scientific">Oscillatoriales cyanobacterium SpSt-402</name>
    <dbReference type="NCBI Taxonomy" id="2282168"/>
    <lineage>
        <taxon>Bacteria</taxon>
        <taxon>Bacillati</taxon>
        <taxon>Cyanobacteriota</taxon>
        <taxon>Cyanophyceae</taxon>
        <taxon>Oscillatoriophycideae</taxon>
        <taxon>Oscillatoriales</taxon>
    </lineage>
</organism>
<dbReference type="PROSITE" id="PS51498">
    <property type="entry name" value="MABP"/>
    <property type="match status" value="1"/>
</dbReference>
<accession>A0A832H3A6</accession>
<evidence type="ECO:0000313" key="2">
    <source>
        <dbReference type="EMBL" id="HGW94377.1"/>
    </source>
</evidence>